<evidence type="ECO:0000259" key="10">
    <source>
        <dbReference type="PROSITE" id="PS50072"/>
    </source>
</evidence>
<feature type="domain" description="RRM" evidence="11">
    <location>
        <begin position="243"/>
        <end position="321"/>
    </location>
</feature>
<keyword evidence="4 8" id="KW-0697">Rotamase</keyword>
<feature type="compositionally biased region" description="Basic and acidic residues" evidence="9">
    <location>
        <begin position="443"/>
        <end position="454"/>
    </location>
</feature>
<dbReference type="InterPro" id="IPR029000">
    <property type="entry name" value="Cyclophilin-like_dom_sf"/>
</dbReference>
<dbReference type="GO" id="GO:0005634">
    <property type="term" value="C:nucleus"/>
    <property type="evidence" value="ECO:0007669"/>
    <property type="project" value="UniProtKB-SubCell"/>
</dbReference>
<feature type="domain" description="PPIase cyclophilin-type" evidence="10">
    <location>
        <begin position="6"/>
        <end position="161"/>
    </location>
</feature>
<dbReference type="SMART" id="SM00360">
    <property type="entry name" value="RRM"/>
    <property type="match status" value="1"/>
</dbReference>
<dbReference type="PANTHER" id="PTHR45843:SF1">
    <property type="entry name" value="PEPTIDYL-PROLYL CIS-TRANS ISOMERASE-LIKE 4"/>
    <property type="match status" value="1"/>
</dbReference>
<evidence type="ECO:0000313" key="12">
    <source>
        <dbReference type="EMBL" id="KAA0200047.1"/>
    </source>
</evidence>
<keyword evidence="6 8" id="KW-0539">Nucleus</keyword>
<dbReference type="Gene3D" id="3.30.70.330">
    <property type="match status" value="1"/>
</dbReference>
<keyword evidence="3 7" id="KW-0694">RNA-binding</keyword>
<dbReference type="SUPFAM" id="SSF50891">
    <property type="entry name" value="Cyclophilin-like"/>
    <property type="match status" value="1"/>
</dbReference>
<evidence type="ECO:0000256" key="4">
    <source>
        <dbReference type="ARBA" id="ARBA00023110"/>
    </source>
</evidence>
<dbReference type="InterPro" id="IPR035538">
    <property type="entry name" value="Cyclophilin_PPIL4"/>
</dbReference>
<dbReference type="EC" id="5.2.1.8" evidence="8"/>
<dbReference type="PANTHER" id="PTHR45843">
    <property type="entry name" value="PEPTIDYL-PROLYL CIS-TRANS ISOMERASE-LIKE 4"/>
    <property type="match status" value="1"/>
</dbReference>
<evidence type="ECO:0000256" key="3">
    <source>
        <dbReference type="ARBA" id="ARBA00022884"/>
    </source>
</evidence>
<comment type="function">
    <text evidence="8">PPIases accelerate the folding of proteins. It catalyzes the cis-trans isomerization of proline imidic peptide bonds in oligopeptides.</text>
</comment>
<name>A0A8E0VRH0_9TREM</name>
<dbReference type="Proteomes" id="UP000728185">
    <property type="component" value="Unassembled WGS sequence"/>
</dbReference>
<evidence type="ECO:0000256" key="7">
    <source>
        <dbReference type="PROSITE-ProRule" id="PRU00176"/>
    </source>
</evidence>
<keyword evidence="13" id="KW-1185">Reference proteome</keyword>
<evidence type="ECO:0000256" key="2">
    <source>
        <dbReference type="ARBA" id="ARBA00004123"/>
    </source>
</evidence>
<dbReference type="InterPro" id="IPR000504">
    <property type="entry name" value="RRM_dom"/>
</dbReference>
<dbReference type="PRINTS" id="PR00153">
    <property type="entry name" value="CSAPPISMRASE"/>
</dbReference>
<feature type="compositionally biased region" description="Basic residues" evidence="9">
    <location>
        <begin position="380"/>
        <end position="391"/>
    </location>
</feature>
<proteinExistence type="inferred from homology"/>
<comment type="similarity">
    <text evidence="8">Belongs to the cyclophilin-type PPIase family. PPIL4 subfamily.</text>
</comment>
<feature type="compositionally biased region" description="Polar residues" evidence="9">
    <location>
        <begin position="335"/>
        <end position="345"/>
    </location>
</feature>
<dbReference type="SUPFAM" id="SSF54928">
    <property type="entry name" value="RNA-binding domain, RBD"/>
    <property type="match status" value="1"/>
</dbReference>
<feature type="compositionally biased region" description="Basic residues" evidence="9">
    <location>
        <begin position="486"/>
        <end position="497"/>
    </location>
</feature>
<sequence length="523" mass="59956">MSVLIETSLGIVVVDLYVNERPRCALNFIKLCQLKYYNFCLFHSVQKNLVAQTGDPTGSGRGGSSVYEHLYGEQARFFSAEKKPKIPHSKRGLVSMVDNGHGQHGAQFFITLADHLDYLDEKHTVFGYVAEGQEFLDKINDTYCDKDNRPFRNIRIHHTIVLDDPFDTPKGLKFPRSPTRVPIGIHSDGGPPRIEEDEELEEDAGLSPGQLGEVKAEQEAKTHAQLLTLIGDLPDPNIKPPDNVLFVCRLNPVTRSEDLEIIFSRFGEIKSCEVIRDKRTGASLQYAFIEFENESDCENAFFKMDKVVIDDRRIHVDFSQSVAKEWQKHREEQNRPQSNRNFSQSEPHRDKSPAHKSDRRLVDRQSDREHSPRTTARCDHHTRRSPVRPRSGRYDDDGRRRRSSPSQSAYHRTDSHDRPRPDRPPPKQQEQPRRWMSSSPHKRVLERPEQEKHKPLPGTDLDLVISESDVDSSLSSSSYDSASRQARTKRRKHKHRTGSHGNLILYSATPSGSIYIMPPLFFV</sequence>
<dbReference type="EMBL" id="LUCM01000772">
    <property type="protein sequence ID" value="KAA0200047.1"/>
    <property type="molecule type" value="Genomic_DNA"/>
</dbReference>
<reference evidence="12" key="1">
    <citation type="submission" date="2019-05" db="EMBL/GenBank/DDBJ databases">
        <title>Annotation for the trematode Fasciolopsis buski.</title>
        <authorList>
            <person name="Choi Y.-J."/>
        </authorList>
    </citation>
    <scope>NUCLEOTIDE SEQUENCE</scope>
    <source>
        <strain evidence="12">HT</strain>
        <tissue evidence="12">Whole worm</tissue>
    </source>
</reference>
<evidence type="ECO:0000256" key="8">
    <source>
        <dbReference type="RuleBase" id="RU365081"/>
    </source>
</evidence>
<organism evidence="12 13">
    <name type="scientific">Fasciolopsis buskii</name>
    <dbReference type="NCBI Taxonomy" id="27845"/>
    <lineage>
        <taxon>Eukaryota</taxon>
        <taxon>Metazoa</taxon>
        <taxon>Spiralia</taxon>
        <taxon>Lophotrochozoa</taxon>
        <taxon>Platyhelminthes</taxon>
        <taxon>Trematoda</taxon>
        <taxon>Digenea</taxon>
        <taxon>Plagiorchiida</taxon>
        <taxon>Echinostomata</taxon>
        <taxon>Echinostomatoidea</taxon>
        <taxon>Fasciolidae</taxon>
        <taxon>Fasciolopsis</taxon>
    </lineage>
</organism>
<dbReference type="InterPro" id="IPR035542">
    <property type="entry name" value="CRIP"/>
</dbReference>
<comment type="catalytic activity">
    <reaction evidence="1 8">
        <text>[protein]-peptidylproline (omega=180) = [protein]-peptidylproline (omega=0)</text>
        <dbReference type="Rhea" id="RHEA:16237"/>
        <dbReference type="Rhea" id="RHEA-COMP:10747"/>
        <dbReference type="Rhea" id="RHEA-COMP:10748"/>
        <dbReference type="ChEBI" id="CHEBI:83833"/>
        <dbReference type="ChEBI" id="CHEBI:83834"/>
        <dbReference type="EC" id="5.2.1.8"/>
    </reaction>
</comment>
<dbReference type="InterPro" id="IPR035979">
    <property type="entry name" value="RBD_domain_sf"/>
</dbReference>
<feature type="region of interest" description="Disordered" evidence="9">
    <location>
        <begin position="325"/>
        <end position="497"/>
    </location>
</feature>
<evidence type="ECO:0000256" key="9">
    <source>
        <dbReference type="SAM" id="MobiDB-lite"/>
    </source>
</evidence>
<dbReference type="Pfam" id="PF00160">
    <property type="entry name" value="Pro_isomerase"/>
    <property type="match status" value="1"/>
</dbReference>
<comment type="subcellular location">
    <subcellularLocation>
        <location evidence="2 8">Nucleus</location>
    </subcellularLocation>
</comment>
<evidence type="ECO:0000256" key="5">
    <source>
        <dbReference type="ARBA" id="ARBA00023235"/>
    </source>
</evidence>
<feature type="compositionally biased region" description="Low complexity" evidence="9">
    <location>
        <begin position="460"/>
        <end position="483"/>
    </location>
</feature>
<evidence type="ECO:0000313" key="13">
    <source>
        <dbReference type="Proteomes" id="UP000728185"/>
    </source>
</evidence>
<accession>A0A8E0VRH0</accession>
<dbReference type="GO" id="GO:0003755">
    <property type="term" value="F:peptidyl-prolyl cis-trans isomerase activity"/>
    <property type="evidence" value="ECO:0007669"/>
    <property type="project" value="UniProtKB-UniRule"/>
</dbReference>
<evidence type="ECO:0000256" key="1">
    <source>
        <dbReference type="ARBA" id="ARBA00000971"/>
    </source>
</evidence>
<gene>
    <name evidence="12" type="ORF">FBUS_06287</name>
</gene>
<comment type="caution">
    <text evidence="12">The sequence shown here is derived from an EMBL/GenBank/DDBJ whole genome shotgun (WGS) entry which is preliminary data.</text>
</comment>
<evidence type="ECO:0000256" key="6">
    <source>
        <dbReference type="ARBA" id="ARBA00023242"/>
    </source>
</evidence>
<keyword evidence="5 8" id="KW-0413">Isomerase</keyword>
<dbReference type="CDD" id="cd12235">
    <property type="entry name" value="RRM_PPIL4"/>
    <property type="match status" value="1"/>
</dbReference>
<dbReference type="Pfam" id="PF00076">
    <property type="entry name" value="RRM_1"/>
    <property type="match status" value="1"/>
</dbReference>
<feature type="region of interest" description="Disordered" evidence="9">
    <location>
        <begin position="177"/>
        <end position="197"/>
    </location>
</feature>
<dbReference type="CDD" id="cd01921">
    <property type="entry name" value="cyclophilin_RRM"/>
    <property type="match status" value="1"/>
</dbReference>
<dbReference type="AlphaFoldDB" id="A0A8E0VRH0"/>
<protein>
    <recommendedName>
        <fullName evidence="8">Peptidyl-prolyl cis-trans isomerase</fullName>
        <shortName evidence="8">PPIase</shortName>
        <ecNumber evidence="8">5.2.1.8</ecNumber>
    </recommendedName>
</protein>
<dbReference type="InterPro" id="IPR002130">
    <property type="entry name" value="Cyclophilin-type_PPIase_dom"/>
</dbReference>
<feature type="compositionally biased region" description="Basic and acidic residues" evidence="9">
    <location>
        <begin position="411"/>
        <end position="433"/>
    </location>
</feature>
<evidence type="ECO:0000259" key="11">
    <source>
        <dbReference type="PROSITE" id="PS50102"/>
    </source>
</evidence>
<dbReference type="InterPro" id="IPR012677">
    <property type="entry name" value="Nucleotide-bd_a/b_plait_sf"/>
</dbReference>
<dbReference type="Gene3D" id="2.40.100.10">
    <property type="entry name" value="Cyclophilin-like"/>
    <property type="match status" value="1"/>
</dbReference>
<dbReference type="OrthoDB" id="2083at2759"/>
<dbReference type="PROSITE" id="PS50102">
    <property type="entry name" value="RRM"/>
    <property type="match status" value="1"/>
</dbReference>
<dbReference type="PROSITE" id="PS50072">
    <property type="entry name" value="CSA_PPIASE_2"/>
    <property type="match status" value="1"/>
</dbReference>
<dbReference type="GO" id="GO:0003723">
    <property type="term" value="F:RNA binding"/>
    <property type="evidence" value="ECO:0007669"/>
    <property type="project" value="UniProtKB-UniRule"/>
</dbReference>
<feature type="compositionally biased region" description="Basic and acidic residues" evidence="9">
    <location>
        <begin position="325"/>
        <end position="334"/>
    </location>
</feature>
<dbReference type="FunFam" id="2.40.100.10:FF:000015">
    <property type="entry name" value="Peptidyl-prolyl cis-trans isomerase"/>
    <property type="match status" value="1"/>
</dbReference>
<feature type="compositionally biased region" description="Basic and acidic residues" evidence="9">
    <location>
        <begin position="346"/>
        <end position="379"/>
    </location>
</feature>